<feature type="chain" id="PRO_5038638594" description="SsuA/THI5-like domain-containing protein" evidence="2">
    <location>
        <begin position="20"/>
        <end position="354"/>
    </location>
</feature>
<dbReference type="InterPro" id="IPR027024">
    <property type="entry name" value="UCP027386_ABC_sbc_TM0202"/>
</dbReference>
<dbReference type="Pfam" id="PF09084">
    <property type="entry name" value="NMT1"/>
    <property type="match status" value="1"/>
</dbReference>
<dbReference type="AlphaFoldDB" id="A9KL68"/>
<name>A9KL68_LACP7</name>
<evidence type="ECO:0000256" key="2">
    <source>
        <dbReference type="SAM" id="SignalP"/>
    </source>
</evidence>
<protein>
    <recommendedName>
        <fullName evidence="3">SsuA/THI5-like domain-containing protein</fullName>
    </recommendedName>
</protein>
<dbReference type="EMBL" id="CP000885">
    <property type="protein sequence ID" value="ABX44217.1"/>
    <property type="molecule type" value="Genomic_DNA"/>
</dbReference>
<dbReference type="eggNOG" id="COG0715">
    <property type="taxonomic scope" value="Bacteria"/>
</dbReference>
<keyword evidence="5" id="KW-1185">Reference proteome</keyword>
<accession>A9KL68</accession>
<dbReference type="RefSeq" id="WP_012201864.1">
    <property type="nucleotide sequence ID" value="NC_010001.1"/>
</dbReference>
<dbReference type="Proteomes" id="UP000000370">
    <property type="component" value="Chromosome"/>
</dbReference>
<evidence type="ECO:0000256" key="1">
    <source>
        <dbReference type="SAM" id="MobiDB-lite"/>
    </source>
</evidence>
<dbReference type="OrthoDB" id="9814375at2"/>
<dbReference type="PANTHER" id="PTHR30024:SF46">
    <property type="entry name" value="ABC TRANSPORTER, SUBSTRATE-BINDING LIPOPROTEIN"/>
    <property type="match status" value="1"/>
</dbReference>
<sequence precursor="true">MKKYKYLILTLIFSMAVLAGCSTKKNVEDNNIAPEPTKAEEVTTKPTEEPTKGEESTVEKITMNIAALKGPTAMGMVELMERAENGETANKYDFTIAGTADEITANLIKGDFQIAAIPCNLASILYQNSEGKIQVAGINTLGVLYIVETGDSIKSVEDLKGKTIYSTGKGTTPEFTLNYLLSSHGIDPSKDVTIEYKSEATEVAAMLSESENAIAMLPQPYVTTVQMTNDKVRVALDVTKEWEALNSDSSVVTGVVVVNKKFADENKEAVEAFLSEYRDSVTYVNSKVEEASTLIEKFGIVKAPVAKQAIPYCNITLIRGEEMKNKVNGYLKVLYDQKPESVGGKLPENGFYWE</sequence>
<dbReference type="KEGG" id="cpy:Cphy_3870"/>
<dbReference type="STRING" id="357809.Cphy_3870"/>
<gene>
    <name evidence="4" type="ordered locus">Cphy_3870</name>
</gene>
<evidence type="ECO:0000313" key="5">
    <source>
        <dbReference type="Proteomes" id="UP000000370"/>
    </source>
</evidence>
<dbReference type="PIRSF" id="PIRSF027386">
    <property type="entry name" value="UCP027386_ABC_sbc_TM0202"/>
    <property type="match status" value="1"/>
</dbReference>
<dbReference type="PANTHER" id="PTHR30024">
    <property type="entry name" value="ALIPHATIC SULFONATES-BINDING PROTEIN-RELATED"/>
    <property type="match status" value="1"/>
</dbReference>
<feature type="compositionally biased region" description="Basic and acidic residues" evidence="1">
    <location>
        <begin position="37"/>
        <end position="57"/>
    </location>
</feature>
<reference evidence="5" key="1">
    <citation type="submission" date="2007-11" db="EMBL/GenBank/DDBJ databases">
        <title>Complete genome sequence of Clostridium phytofermentans ISDg.</title>
        <authorList>
            <person name="Leschine S.B."/>
            <person name="Warnick T.A."/>
            <person name="Blanchard J.L."/>
            <person name="Schnell D.J."/>
            <person name="Petit E.L."/>
            <person name="LaTouf W.G."/>
            <person name="Copeland A."/>
            <person name="Lucas S."/>
            <person name="Lapidus A."/>
            <person name="Barry K."/>
            <person name="Glavina del Rio T."/>
            <person name="Dalin E."/>
            <person name="Tice H."/>
            <person name="Pitluck S."/>
            <person name="Kiss H."/>
            <person name="Brettin T."/>
            <person name="Bruce D."/>
            <person name="Detter J.C."/>
            <person name="Han C."/>
            <person name="Kuske C."/>
            <person name="Schmutz J."/>
            <person name="Larimer F."/>
            <person name="Land M."/>
            <person name="Hauser L."/>
            <person name="Kyrpides N."/>
            <person name="Kim E.A."/>
            <person name="Richardson P."/>
        </authorList>
    </citation>
    <scope>NUCLEOTIDE SEQUENCE [LARGE SCALE GENOMIC DNA]</scope>
    <source>
        <strain evidence="5">ATCC 700394 / DSM 18823 / ISDg</strain>
    </source>
</reference>
<dbReference type="PROSITE" id="PS51257">
    <property type="entry name" value="PROKAR_LIPOPROTEIN"/>
    <property type="match status" value="1"/>
</dbReference>
<dbReference type="InterPro" id="IPR015168">
    <property type="entry name" value="SsuA/THI5"/>
</dbReference>
<evidence type="ECO:0000259" key="3">
    <source>
        <dbReference type="Pfam" id="PF09084"/>
    </source>
</evidence>
<dbReference type="SUPFAM" id="SSF53850">
    <property type="entry name" value="Periplasmic binding protein-like II"/>
    <property type="match status" value="1"/>
</dbReference>
<feature type="domain" description="SsuA/THI5-like" evidence="3">
    <location>
        <begin position="145"/>
        <end position="287"/>
    </location>
</feature>
<organism evidence="4 5">
    <name type="scientific">Lachnoclostridium phytofermentans (strain ATCC 700394 / DSM 18823 / ISDg)</name>
    <name type="common">Clostridium phytofermentans</name>
    <dbReference type="NCBI Taxonomy" id="357809"/>
    <lineage>
        <taxon>Bacteria</taxon>
        <taxon>Bacillati</taxon>
        <taxon>Bacillota</taxon>
        <taxon>Clostridia</taxon>
        <taxon>Lachnospirales</taxon>
        <taxon>Lachnospiraceae</taxon>
    </lineage>
</organism>
<dbReference type="HOGENOM" id="CLU_062584_0_0_9"/>
<feature type="signal peptide" evidence="2">
    <location>
        <begin position="1"/>
        <end position="19"/>
    </location>
</feature>
<proteinExistence type="predicted"/>
<evidence type="ECO:0000313" key="4">
    <source>
        <dbReference type="EMBL" id="ABX44217.1"/>
    </source>
</evidence>
<feature type="region of interest" description="Disordered" evidence="1">
    <location>
        <begin position="27"/>
        <end position="57"/>
    </location>
</feature>
<dbReference type="Gene3D" id="3.40.190.10">
    <property type="entry name" value="Periplasmic binding protein-like II"/>
    <property type="match status" value="2"/>
</dbReference>
<keyword evidence="2" id="KW-0732">Signal</keyword>